<evidence type="ECO:0000313" key="8">
    <source>
        <dbReference type="Proteomes" id="UP001153714"/>
    </source>
</evidence>
<name>A0A9N9WAV7_9NEOP</name>
<gene>
    <name evidence="7" type="ORF">DIATSA_LOCUS1904</name>
</gene>
<keyword evidence="4 5" id="KW-0472">Membrane</keyword>
<feature type="transmembrane region" description="Helical" evidence="5">
    <location>
        <begin position="56"/>
        <end position="74"/>
    </location>
</feature>
<accession>A0A9N9WAV7</accession>
<organism evidence="7 8">
    <name type="scientific">Diatraea saccharalis</name>
    <name type="common">sugarcane borer</name>
    <dbReference type="NCBI Taxonomy" id="40085"/>
    <lineage>
        <taxon>Eukaryota</taxon>
        <taxon>Metazoa</taxon>
        <taxon>Ecdysozoa</taxon>
        <taxon>Arthropoda</taxon>
        <taxon>Hexapoda</taxon>
        <taxon>Insecta</taxon>
        <taxon>Pterygota</taxon>
        <taxon>Neoptera</taxon>
        <taxon>Endopterygota</taxon>
        <taxon>Lepidoptera</taxon>
        <taxon>Glossata</taxon>
        <taxon>Ditrysia</taxon>
        <taxon>Pyraloidea</taxon>
        <taxon>Crambidae</taxon>
        <taxon>Crambinae</taxon>
        <taxon>Diatraea</taxon>
    </lineage>
</organism>
<dbReference type="EMBL" id="OU893342">
    <property type="protein sequence ID" value="CAG9783755.1"/>
    <property type="molecule type" value="Genomic_DNA"/>
</dbReference>
<evidence type="ECO:0000259" key="6">
    <source>
        <dbReference type="Pfam" id="PF08510"/>
    </source>
</evidence>
<keyword evidence="2 5" id="KW-0812">Transmembrane</keyword>
<evidence type="ECO:0000256" key="1">
    <source>
        <dbReference type="ARBA" id="ARBA00004141"/>
    </source>
</evidence>
<dbReference type="Pfam" id="PF08510">
    <property type="entry name" value="PIG-P"/>
    <property type="match status" value="1"/>
</dbReference>
<evidence type="ECO:0000256" key="5">
    <source>
        <dbReference type="SAM" id="Phobius"/>
    </source>
</evidence>
<keyword evidence="8" id="KW-1185">Reference proteome</keyword>
<sequence>MPEHTPAPTHARSLYGFFMYLFSKTILGIYCIWAFVPDEYLHYFNIYYYPQKYWSTAVPIQCLMALTLFVFIIYPSSNLILTPSIDSINTICDPYSRTTNKITITERHSVNCVCHELSKCKRKFYISSISPENTVPQLQDLNIKSVCRKLYLNKQIN</sequence>
<dbReference type="Proteomes" id="UP001153714">
    <property type="component" value="Chromosome 11"/>
</dbReference>
<dbReference type="OrthoDB" id="690928at2759"/>
<reference evidence="7" key="1">
    <citation type="submission" date="2021-12" db="EMBL/GenBank/DDBJ databases">
        <authorList>
            <person name="King R."/>
        </authorList>
    </citation>
    <scope>NUCLEOTIDE SEQUENCE</scope>
</reference>
<evidence type="ECO:0000256" key="2">
    <source>
        <dbReference type="ARBA" id="ARBA00022692"/>
    </source>
</evidence>
<dbReference type="InterPro" id="IPR013717">
    <property type="entry name" value="PIG-P"/>
</dbReference>
<keyword evidence="3 5" id="KW-1133">Transmembrane helix</keyword>
<dbReference type="PANTHER" id="PTHR46346:SF1">
    <property type="entry name" value="PHOSPHATIDYLINOSITOL N-ACETYLGLUCOSAMINYLTRANSFERASE SUBUNIT P"/>
    <property type="match status" value="1"/>
</dbReference>
<evidence type="ECO:0000256" key="3">
    <source>
        <dbReference type="ARBA" id="ARBA00022989"/>
    </source>
</evidence>
<dbReference type="GO" id="GO:0016020">
    <property type="term" value="C:membrane"/>
    <property type="evidence" value="ECO:0007669"/>
    <property type="project" value="UniProtKB-SubCell"/>
</dbReference>
<dbReference type="PANTHER" id="PTHR46346">
    <property type="entry name" value="PHOSPHATIDYLINOSITOL N-ACETYLGLUCOSAMINYLTRANSFERASE SUBUNIT P"/>
    <property type="match status" value="1"/>
</dbReference>
<reference evidence="7" key="2">
    <citation type="submission" date="2022-10" db="EMBL/GenBank/DDBJ databases">
        <authorList>
            <consortium name="ENA_rothamsted_submissions"/>
            <consortium name="culmorum"/>
            <person name="King R."/>
        </authorList>
    </citation>
    <scope>NUCLEOTIDE SEQUENCE</scope>
</reference>
<dbReference type="GO" id="GO:0006506">
    <property type="term" value="P:GPI anchor biosynthetic process"/>
    <property type="evidence" value="ECO:0007669"/>
    <property type="project" value="TreeGrafter"/>
</dbReference>
<feature type="transmembrane region" description="Helical" evidence="5">
    <location>
        <begin position="14"/>
        <end position="36"/>
    </location>
</feature>
<protein>
    <recommendedName>
        <fullName evidence="6">PIG-P domain-containing protein</fullName>
    </recommendedName>
</protein>
<comment type="subcellular location">
    <subcellularLocation>
        <location evidence="1">Membrane</location>
        <topology evidence="1">Multi-pass membrane protein</topology>
    </subcellularLocation>
</comment>
<dbReference type="AlphaFoldDB" id="A0A9N9WAV7"/>
<evidence type="ECO:0000256" key="4">
    <source>
        <dbReference type="ARBA" id="ARBA00023136"/>
    </source>
</evidence>
<proteinExistence type="predicted"/>
<dbReference type="GO" id="GO:0005783">
    <property type="term" value="C:endoplasmic reticulum"/>
    <property type="evidence" value="ECO:0007669"/>
    <property type="project" value="TreeGrafter"/>
</dbReference>
<feature type="domain" description="PIG-P" evidence="6">
    <location>
        <begin position="12"/>
        <end position="151"/>
    </location>
</feature>
<dbReference type="InterPro" id="IPR052263">
    <property type="entry name" value="GPI_Anchor_Biosynth"/>
</dbReference>
<evidence type="ECO:0000313" key="7">
    <source>
        <dbReference type="EMBL" id="CAG9783755.1"/>
    </source>
</evidence>